<evidence type="ECO:0000256" key="1">
    <source>
        <dbReference type="ARBA" id="ARBA00023015"/>
    </source>
</evidence>
<dbReference type="Proteomes" id="UP000289482">
    <property type="component" value="Unassembled WGS sequence"/>
</dbReference>
<feature type="domain" description="HTH iclR-type" evidence="4">
    <location>
        <begin position="16"/>
        <end position="78"/>
    </location>
</feature>
<dbReference type="InterPro" id="IPR029016">
    <property type="entry name" value="GAF-like_dom_sf"/>
</dbReference>
<organism evidence="6 7">
    <name type="scientific">Streptomyces sioyaensis</name>
    <dbReference type="NCBI Taxonomy" id="67364"/>
    <lineage>
        <taxon>Bacteria</taxon>
        <taxon>Bacillati</taxon>
        <taxon>Actinomycetota</taxon>
        <taxon>Actinomycetes</taxon>
        <taxon>Kitasatosporales</taxon>
        <taxon>Streptomycetaceae</taxon>
        <taxon>Streptomyces</taxon>
    </lineage>
</organism>
<dbReference type="PROSITE" id="PS51078">
    <property type="entry name" value="ICLR_ED"/>
    <property type="match status" value="1"/>
</dbReference>
<comment type="caution">
    <text evidence="6">The sequence shown here is derived from an EMBL/GenBank/DDBJ whole genome shotgun (WGS) entry which is preliminary data.</text>
</comment>
<gene>
    <name evidence="6" type="ORF">EST54_09295</name>
</gene>
<dbReference type="PANTHER" id="PTHR30136">
    <property type="entry name" value="HELIX-TURN-HELIX TRANSCRIPTIONAL REGULATOR, ICLR FAMILY"/>
    <property type="match status" value="1"/>
</dbReference>
<evidence type="ECO:0000313" key="7">
    <source>
        <dbReference type="Proteomes" id="UP000289482"/>
    </source>
</evidence>
<name>A0A4Q1R5Q2_9ACTN</name>
<dbReference type="AlphaFoldDB" id="A0A4Q1R5Q2"/>
<evidence type="ECO:0000256" key="2">
    <source>
        <dbReference type="ARBA" id="ARBA00023125"/>
    </source>
</evidence>
<evidence type="ECO:0000313" key="6">
    <source>
        <dbReference type="EMBL" id="RXS68333.1"/>
    </source>
</evidence>
<dbReference type="EMBL" id="SDIF01000018">
    <property type="protein sequence ID" value="RXS68333.1"/>
    <property type="molecule type" value="Genomic_DNA"/>
</dbReference>
<evidence type="ECO:0000259" key="4">
    <source>
        <dbReference type="PROSITE" id="PS51077"/>
    </source>
</evidence>
<dbReference type="Gene3D" id="1.10.10.10">
    <property type="entry name" value="Winged helix-like DNA-binding domain superfamily/Winged helix DNA-binding domain"/>
    <property type="match status" value="1"/>
</dbReference>
<keyword evidence="2" id="KW-0238">DNA-binding</keyword>
<dbReference type="InterPro" id="IPR005471">
    <property type="entry name" value="Tscrpt_reg_IclR_N"/>
</dbReference>
<dbReference type="InterPro" id="IPR036390">
    <property type="entry name" value="WH_DNA-bd_sf"/>
</dbReference>
<keyword evidence="7" id="KW-1185">Reference proteome</keyword>
<dbReference type="GO" id="GO:0045892">
    <property type="term" value="P:negative regulation of DNA-templated transcription"/>
    <property type="evidence" value="ECO:0007669"/>
    <property type="project" value="TreeGrafter"/>
</dbReference>
<accession>A0A4Q1R5Q2</accession>
<dbReference type="GO" id="GO:0003700">
    <property type="term" value="F:DNA-binding transcription factor activity"/>
    <property type="evidence" value="ECO:0007669"/>
    <property type="project" value="TreeGrafter"/>
</dbReference>
<dbReference type="SUPFAM" id="SSF55781">
    <property type="entry name" value="GAF domain-like"/>
    <property type="match status" value="1"/>
</dbReference>
<dbReference type="Pfam" id="PF09339">
    <property type="entry name" value="HTH_IclR"/>
    <property type="match status" value="1"/>
</dbReference>
<dbReference type="InterPro" id="IPR014757">
    <property type="entry name" value="Tscrpt_reg_IclR_C"/>
</dbReference>
<dbReference type="PANTHER" id="PTHR30136:SF35">
    <property type="entry name" value="HTH-TYPE TRANSCRIPTIONAL REGULATOR RV1719"/>
    <property type="match status" value="1"/>
</dbReference>
<dbReference type="Gene3D" id="3.30.450.40">
    <property type="match status" value="1"/>
</dbReference>
<dbReference type="SUPFAM" id="SSF46785">
    <property type="entry name" value="Winged helix' DNA-binding domain"/>
    <property type="match status" value="1"/>
</dbReference>
<dbReference type="InterPro" id="IPR036388">
    <property type="entry name" value="WH-like_DNA-bd_sf"/>
</dbReference>
<dbReference type="SMART" id="SM00346">
    <property type="entry name" value="HTH_ICLR"/>
    <property type="match status" value="1"/>
</dbReference>
<evidence type="ECO:0000259" key="5">
    <source>
        <dbReference type="PROSITE" id="PS51078"/>
    </source>
</evidence>
<dbReference type="GO" id="GO:0003677">
    <property type="term" value="F:DNA binding"/>
    <property type="evidence" value="ECO:0007669"/>
    <property type="project" value="UniProtKB-KW"/>
</dbReference>
<dbReference type="PROSITE" id="PS51077">
    <property type="entry name" value="HTH_ICLR"/>
    <property type="match status" value="1"/>
</dbReference>
<sequence>MNENVPLGGTAVEGGTTVADRVCDVLLLFTQGSTELGVSEIARRLEVPKSVVHRILRSLSSRELIRHTRDGRSYQLGPAAALLGARAWAALDVHAAARPVLRRLRDETGETTTLSQLVGAERTYVEQFESRREVKMTVALGVRHSLHAGASGKVMLAHLDPAEQERILAVPLRSLTPTTVTDADLLRTELAEIARRGSAISLGERLPEAGAIAAPILLPTGEVFGAISLCGPLGRFDPDTVRRYEPMVRASATEICRAIAEPHTIRDQER</sequence>
<keyword evidence="1" id="KW-0805">Transcription regulation</keyword>
<evidence type="ECO:0000256" key="3">
    <source>
        <dbReference type="ARBA" id="ARBA00023163"/>
    </source>
</evidence>
<reference evidence="6 7" key="1">
    <citation type="submission" date="2019-01" db="EMBL/GenBank/DDBJ databases">
        <title>Draft genome sequences of the type strain Streptomyces sioyaensis DSM 40032 and its novel strain, TM32, a thermotolerant antibiotics-producing actinobacterium.</title>
        <authorList>
            <person name="Nakaew N."/>
            <person name="Lumyong S."/>
            <person name="Sloan W.T."/>
            <person name="Sungthong R."/>
        </authorList>
    </citation>
    <scope>NUCLEOTIDE SEQUENCE [LARGE SCALE GENOMIC DNA]</scope>
    <source>
        <strain evidence="6 7">DSM 40032</strain>
    </source>
</reference>
<dbReference type="InterPro" id="IPR050707">
    <property type="entry name" value="HTH_MetabolicPath_Reg"/>
</dbReference>
<keyword evidence="3" id="KW-0804">Transcription</keyword>
<protein>
    <submittedName>
        <fullName evidence="6">IclR family transcriptional regulator</fullName>
    </submittedName>
</protein>
<feature type="domain" description="IclR-ED" evidence="5">
    <location>
        <begin position="79"/>
        <end position="261"/>
    </location>
</feature>
<proteinExistence type="predicted"/>
<dbReference type="Pfam" id="PF01614">
    <property type="entry name" value="IclR_C"/>
    <property type="match status" value="1"/>
</dbReference>